<dbReference type="GO" id="GO:0042149">
    <property type="term" value="P:cellular response to glucose starvation"/>
    <property type="evidence" value="ECO:0007669"/>
    <property type="project" value="TreeGrafter"/>
</dbReference>
<dbReference type="InterPro" id="IPR013860">
    <property type="entry name" value="AreA_GATA"/>
</dbReference>
<reference evidence="3" key="1">
    <citation type="submission" date="2022-07" db="EMBL/GenBank/DDBJ databases">
        <title>Phylogenomic reconstructions and comparative analyses of Kickxellomycotina fungi.</title>
        <authorList>
            <person name="Reynolds N.K."/>
            <person name="Stajich J.E."/>
            <person name="Barry K."/>
            <person name="Grigoriev I.V."/>
            <person name="Crous P."/>
            <person name="Smith M.E."/>
        </authorList>
    </citation>
    <scope>NUCLEOTIDE SEQUENCE</scope>
    <source>
        <strain evidence="3">RSA 567</strain>
    </source>
</reference>
<dbReference type="PANTHER" id="PTHR28051:SF1">
    <property type="entry name" value="PROTEIN MTL1-RELATED"/>
    <property type="match status" value="1"/>
</dbReference>
<name>A0A9W8EA86_9FUNG</name>
<keyword evidence="4" id="KW-1185">Reference proteome</keyword>
<dbReference type="AlphaFoldDB" id="A0A9W8EA86"/>
<dbReference type="Pfam" id="PF08550">
    <property type="entry name" value="GATA_AreA"/>
    <property type="match status" value="1"/>
</dbReference>
<dbReference type="Proteomes" id="UP001151582">
    <property type="component" value="Unassembled WGS sequence"/>
</dbReference>
<accession>A0A9W8EA86</accession>
<dbReference type="OrthoDB" id="5563539at2759"/>
<dbReference type="GO" id="GO:0005773">
    <property type="term" value="C:vacuole"/>
    <property type="evidence" value="ECO:0007669"/>
    <property type="project" value="GOC"/>
</dbReference>
<evidence type="ECO:0000256" key="1">
    <source>
        <dbReference type="SAM" id="MobiDB-lite"/>
    </source>
</evidence>
<dbReference type="PANTHER" id="PTHR28051">
    <property type="entry name" value="PROTEIN MTL1-RELATED"/>
    <property type="match status" value="1"/>
</dbReference>
<evidence type="ECO:0000259" key="2">
    <source>
        <dbReference type="Pfam" id="PF08550"/>
    </source>
</evidence>
<dbReference type="EMBL" id="JANBQB010001104">
    <property type="protein sequence ID" value="KAJ1972281.1"/>
    <property type="molecule type" value="Genomic_DNA"/>
</dbReference>
<proteinExistence type="predicted"/>
<feature type="domain" description="Nitrogen regulatory protein areA GATA-like" evidence="2">
    <location>
        <begin position="44"/>
        <end position="71"/>
    </location>
</feature>
<comment type="caution">
    <text evidence="3">The sequence shown here is derived from an EMBL/GenBank/DDBJ whole genome shotgun (WGS) entry which is preliminary data.</text>
</comment>
<evidence type="ECO:0000313" key="3">
    <source>
        <dbReference type="EMBL" id="KAJ1972281.1"/>
    </source>
</evidence>
<dbReference type="GO" id="GO:0007039">
    <property type="term" value="P:protein catabolic process in the vacuole"/>
    <property type="evidence" value="ECO:0007669"/>
    <property type="project" value="TreeGrafter"/>
</dbReference>
<feature type="non-terminal residue" evidence="3">
    <location>
        <position position="173"/>
    </location>
</feature>
<organism evidence="3 4">
    <name type="scientific">Dimargaris verticillata</name>
    <dbReference type="NCBI Taxonomy" id="2761393"/>
    <lineage>
        <taxon>Eukaryota</taxon>
        <taxon>Fungi</taxon>
        <taxon>Fungi incertae sedis</taxon>
        <taxon>Zoopagomycota</taxon>
        <taxon>Kickxellomycotina</taxon>
        <taxon>Dimargaritomycetes</taxon>
        <taxon>Dimargaritales</taxon>
        <taxon>Dimargaritaceae</taxon>
        <taxon>Dimargaris</taxon>
    </lineage>
</organism>
<feature type="compositionally biased region" description="Polar residues" evidence="1">
    <location>
        <begin position="137"/>
        <end position="147"/>
    </location>
</feature>
<sequence length="173" mass="19726">MSHTSPYYTLDCLLLARNGHSEAQAHHCVDYFTHDWDLADLAESWKMMTRKKRRVLNGQRLENASWRVWTKRRNNLPTVSPESLNWLKDSDVTWLYGPLYTWLPDTTDPLGTQSVPTSPCQLKPALKRRSALDVLTQQRPVRSTPSSPHAHPAGQMAHNSLASNPNCRSLPDL</sequence>
<dbReference type="InterPro" id="IPR052292">
    <property type="entry name" value="Glucose_repression_reg"/>
</dbReference>
<gene>
    <name evidence="3" type="primary">REG1</name>
    <name evidence="3" type="ORF">H4R34_005459</name>
</gene>
<feature type="compositionally biased region" description="Polar residues" evidence="1">
    <location>
        <begin position="157"/>
        <end position="167"/>
    </location>
</feature>
<feature type="region of interest" description="Disordered" evidence="1">
    <location>
        <begin position="137"/>
        <end position="173"/>
    </location>
</feature>
<evidence type="ECO:0000313" key="4">
    <source>
        <dbReference type="Proteomes" id="UP001151582"/>
    </source>
</evidence>
<protein>
    <submittedName>
        <fullName evidence="3">Protein phosphatase regulator</fullName>
    </submittedName>
</protein>